<dbReference type="AlphaFoldDB" id="A0A1V4EPY1"/>
<feature type="transmembrane region" description="Helical" evidence="4">
    <location>
        <begin position="305"/>
        <end position="324"/>
    </location>
</feature>
<feature type="binding site" evidence="3">
    <location>
        <position position="57"/>
    </location>
    <ligand>
        <name>ATP</name>
        <dbReference type="ChEBI" id="CHEBI:30616"/>
    </ligand>
</feature>
<dbReference type="PROSITE" id="PS50011">
    <property type="entry name" value="PROTEIN_KINASE_DOM"/>
    <property type="match status" value="1"/>
</dbReference>
<proteinExistence type="predicted"/>
<dbReference type="InterPro" id="IPR000719">
    <property type="entry name" value="Prot_kinase_dom"/>
</dbReference>
<dbReference type="PANTHER" id="PTHR44167">
    <property type="entry name" value="OVARIAN-SPECIFIC SERINE/THREONINE-PROTEIN KINASE LOK-RELATED"/>
    <property type="match status" value="1"/>
</dbReference>
<accession>A0A1V4EPY1</accession>
<keyword evidence="4" id="KW-1133">Transmembrane helix</keyword>
<evidence type="ECO:0000259" key="5">
    <source>
        <dbReference type="PROSITE" id="PS50011"/>
    </source>
</evidence>
<keyword evidence="4" id="KW-0812">Transmembrane</keyword>
<dbReference type="InterPro" id="IPR011009">
    <property type="entry name" value="Kinase-like_dom_sf"/>
</dbReference>
<dbReference type="PROSITE" id="PS00108">
    <property type="entry name" value="PROTEIN_KINASE_ST"/>
    <property type="match status" value="1"/>
</dbReference>
<dbReference type="SMART" id="SM00220">
    <property type="entry name" value="S_TKc"/>
    <property type="match status" value="1"/>
</dbReference>
<dbReference type="PROSITE" id="PS00107">
    <property type="entry name" value="PROTEIN_KINASE_ATP"/>
    <property type="match status" value="1"/>
</dbReference>
<comment type="caution">
    <text evidence="6">The sequence shown here is derived from an EMBL/GenBank/DDBJ whole genome shotgun (WGS) entry which is preliminary data.</text>
</comment>
<evidence type="ECO:0000256" key="3">
    <source>
        <dbReference type="PROSITE-ProRule" id="PRU10141"/>
    </source>
</evidence>
<evidence type="ECO:0000256" key="2">
    <source>
        <dbReference type="ARBA" id="ARBA00022840"/>
    </source>
</evidence>
<reference evidence="6 7" key="1">
    <citation type="submission" date="2017-02" db="EMBL/GenBank/DDBJ databases">
        <title>Draft genome of Acidibacillus ferrooxidans Huett2.</title>
        <authorList>
            <person name="Schopf S."/>
        </authorList>
    </citation>
    <scope>NUCLEOTIDE SEQUENCE [LARGE SCALE GENOMIC DNA]</scope>
    <source>
        <strain evidence="6 7">Huett2</strain>
    </source>
</reference>
<sequence>MSYKIADATDIPSLAEGTVLTGRFSKRAYRVEHLIGIGANGAVYLVTDDEAKRYALKVSAQASALAVECDRLRTMASISRDLNVSPDVVALDDVYFANAFWPVLVMTYIDGVALDEWMKTKENLQQFPMVLEQLVTMLTRLHDAGFAYCDVKPANFLIEKTSRRLTMIDFGGVTVIGQAVKEFTEPFDRAWWGFGSRKADVHYDLFAVCMLALHLLRPIPKHDLKRLATAHPRERRAYVTNQMSVPGPHLELLDRLSRVLTDACPSRDVLLMIQAYLRSIQSATPSYAHAGSVRSARRRWDSTDYGLLAAVIVFASSLVGILVVSR</sequence>
<dbReference type="EMBL" id="MWPS01000046">
    <property type="protein sequence ID" value="OPG14995.1"/>
    <property type="molecule type" value="Genomic_DNA"/>
</dbReference>
<evidence type="ECO:0000256" key="1">
    <source>
        <dbReference type="ARBA" id="ARBA00022741"/>
    </source>
</evidence>
<dbReference type="PANTHER" id="PTHR44167:SF24">
    <property type="entry name" value="SERINE_THREONINE-PROTEIN KINASE CHK2"/>
    <property type="match status" value="1"/>
</dbReference>
<keyword evidence="2 3" id="KW-0067">ATP-binding</keyword>
<name>A0A1V4EPY1_9BACL</name>
<evidence type="ECO:0000256" key="4">
    <source>
        <dbReference type="SAM" id="Phobius"/>
    </source>
</evidence>
<dbReference type="SUPFAM" id="SSF56112">
    <property type="entry name" value="Protein kinase-like (PK-like)"/>
    <property type="match status" value="1"/>
</dbReference>
<dbReference type="Gene3D" id="1.10.510.10">
    <property type="entry name" value="Transferase(Phosphotransferase) domain 1"/>
    <property type="match status" value="1"/>
</dbReference>
<dbReference type="Proteomes" id="UP000190229">
    <property type="component" value="Unassembled WGS sequence"/>
</dbReference>
<keyword evidence="4" id="KW-0472">Membrane</keyword>
<evidence type="ECO:0000313" key="7">
    <source>
        <dbReference type="Proteomes" id="UP000190229"/>
    </source>
</evidence>
<feature type="domain" description="Protein kinase" evidence="5">
    <location>
        <begin position="29"/>
        <end position="277"/>
    </location>
</feature>
<gene>
    <name evidence="6" type="ORF">B2M26_14275</name>
</gene>
<dbReference type="InterPro" id="IPR017441">
    <property type="entry name" value="Protein_kinase_ATP_BS"/>
</dbReference>
<keyword evidence="7" id="KW-1185">Reference proteome</keyword>
<keyword evidence="1 3" id="KW-0547">Nucleotide-binding</keyword>
<dbReference type="GO" id="GO:0005524">
    <property type="term" value="F:ATP binding"/>
    <property type="evidence" value="ECO:0007669"/>
    <property type="project" value="UniProtKB-UniRule"/>
</dbReference>
<dbReference type="GO" id="GO:0004672">
    <property type="term" value="F:protein kinase activity"/>
    <property type="evidence" value="ECO:0007669"/>
    <property type="project" value="InterPro"/>
</dbReference>
<evidence type="ECO:0000313" key="6">
    <source>
        <dbReference type="EMBL" id="OPG14995.1"/>
    </source>
</evidence>
<organism evidence="6 7">
    <name type="scientific">Ferroacidibacillus organovorans</name>
    <dbReference type="NCBI Taxonomy" id="1765683"/>
    <lineage>
        <taxon>Bacteria</taxon>
        <taxon>Bacillati</taxon>
        <taxon>Bacillota</taxon>
        <taxon>Bacilli</taxon>
        <taxon>Bacillales</taxon>
        <taxon>Alicyclobacillaceae</taxon>
        <taxon>Ferroacidibacillus</taxon>
    </lineage>
</organism>
<dbReference type="Pfam" id="PF00069">
    <property type="entry name" value="Pkinase"/>
    <property type="match status" value="1"/>
</dbReference>
<protein>
    <recommendedName>
        <fullName evidence="5">Protein kinase domain-containing protein</fullName>
    </recommendedName>
</protein>
<dbReference type="RefSeq" id="WP_079291784.1">
    <property type="nucleotide sequence ID" value="NZ_MWPS01000046.1"/>
</dbReference>
<dbReference type="InterPro" id="IPR008271">
    <property type="entry name" value="Ser/Thr_kinase_AS"/>
</dbReference>